<keyword evidence="6" id="KW-1185">Reference proteome</keyword>
<dbReference type="PANTHER" id="PTHR11364">
    <property type="entry name" value="THIOSULFATE SULFERTANSFERASE"/>
    <property type="match status" value="1"/>
</dbReference>
<feature type="compositionally biased region" description="Low complexity" evidence="3">
    <location>
        <begin position="41"/>
        <end position="50"/>
    </location>
</feature>
<dbReference type="EC" id="2.8.1.-" evidence="5"/>
<feature type="domain" description="Rhodanese" evidence="4">
    <location>
        <begin position="205"/>
        <end position="322"/>
    </location>
</feature>
<evidence type="ECO:0000256" key="3">
    <source>
        <dbReference type="SAM" id="MobiDB-lite"/>
    </source>
</evidence>
<dbReference type="CDD" id="cd01448">
    <property type="entry name" value="TST_Repeat_1"/>
    <property type="match status" value="1"/>
</dbReference>
<dbReference type="Pfam" id="PF00581">
    <property type="entry name" value="Rhodanese"/>
    <property type="match status" value="2"/>
</dbReference>
<dbReference type="InterPro" id="IPR045078">
    <property type="entry name" value="TST/MPST-like"/>
</dbReference>
<sequence length="327" mass="33534">MSERNDAPEPGYPSGAELLITPEALSARLAAEAGEATEAAAAEAADDLAGGEQGARRAPAPRTRVLDVRWSLANPAGHADYLAGHIPGAVYVDLESELSDVGPATAGRHPLPGGAALTDSARRWGLNPGDTVVAYDGGGNFAAARLWWVLRDAGFANVALLDGALAGWIAAGLPLEQSAPAPTPGTVRLRPGHSPTLSLEAAGRFAQEHALLDARAPERFAGESEPIDPVAGHIPGARNLPTSGNVDAHGRFLSPRELRDRFAGVGVSLDGEPAASPRVGIYCGSGITASHALFALALAGGEGALFPGSWSQWSNHPELPVETGHTP</sequence>
<dbReference type="RefSeq" id="WP_343957039.1">
    <property type="nucleotide sequence ID" value="NZ_BAAAKZ010000001.1"/>
</dbReference>
<dbReference type="SMART" id="SM00450">
    <property type="entry name" value="RHOD"/>
    <property type="match status" value="2"/>
</dbReference>
<dbReference type="Proteomes" id="UP001597181">
    <property type="component" value="Unassembled WGS sequence"/>
</dbReference>
<dbReference type="InterPro" id="IPR036873">
    <property type="entry name" value="Rhodanese-like_dom_sf"/>
</dbReference>
<dbReference type="PANTHER" id="PTHR11364:SF27">
    <property type="entry name" value="SULFURTRANSFERASE"/>
    <property type="match status" value="1"/>
</dbReference>
<gene>
    <name evidence="5" type="ORF">ACFQ3U_04345</name>
</gene>
<dbReference type="Gene3D" id="3.40.250.10">
    <property type="entry name" value="Rhodanese-like domain"/>
    <property type="match status" value="2"/>
</dbReference>
<keyword evidence="2" id="KW-0677">Repeat</keyword>
<dbReference type="InterPro" id="IPR001763">
    <property type="entry name" value="Rhodanese-like_dom"/>
</dbReference>
<protein>
    <submittedName>
        <fullName evidence="5">Sulfurtransferase</fullName>
        <ecNumber evidence="5">2.8.1.-</ecNumber>
    </submittedName>
</protein>
<feature type="region of interest" description="Disordered" evidence="3">
    <location>
        <begin position="41"/>
        <end position="60"/>
    </location>
</feature>
<name>A0ABW3TKI8_9MICO</name>
<reference evidence="6" key="1">
    <citation type="journal article" date="2019" name="Int. J. Syst. Evol. Microbiol.">
        <title>The Global Catalogue of Microorganisms (GCM) 10K type strain sequencing project: providing services to taxonomists for standard genome sequencing and annotation.</title>
        <authorList>
            <consortium name="The Broad Institute Genomics Platform"/>
            <consortium name="The Broad Institute Genome Sequencing Center for Infectious Disease"/>
            <person name="Wu L."/>
            <person name="Ma J."/>
        </authorList>
    </citation>
    <scope>NUCLEOTIDE SEQUENCE [LARGE SCALE GENOMIC DNA]</scope>
    <source>
        <strain evidence="6">CCUG 50213</strain>
    </source>
</reference>
<evidence type="ECO:0000256" key="2">
    <source>
        <dbReference type="ARBA" id="ARBA00022737"/>
    </source>
</evidence>
<evidence type="ECO:0000256" key="1">
    <source>
        <dbReference type="ARBA" id="ARBA00022679"/>
    </source>
</evidence>
<comment type="caution">
    <text evidence="5">The sequence shown here is derived from an EMBL/GenBank/DDBJ whole genome shotgun (WGS) entry which is preliminary data.</text>
</comment>
<evidence type="ECO:0000259" key="4">
    <source>
        <dbReference type="PROSITE" id="PS50206"/>
    </source>
</evidence>
<feature type="domain" description="Rhodanese" evidence="4">
    <location>
        <begin position="59"/>
        <end position="177"/>
    </location>
</feature>
<dbReference type="SUPFAM" id="SSF52821">
    <property type="entry name" value="Rhodanese/Cell cycle control phosphatase"/>
    <property type="match status" value="2"/>
</dbReference>
<evidence type="ECO:0000313" key="5">
    <source>
        <dbReference type="EMBL" id="MFD1201120.1"/>
    </source>
</evidence>
<accession>A0ABW3TKI8</accession>
<dbReference type="InterPro" id="IPR001307">
    <property type="entry name" value="Thiosulphate_STrfase_CS"/>
</dbReference>
<dbReference type="CDD" id="cd01449">
    <property type="entry name" value="TST_Repeat_2"/>
    <property type="match status" value="1"/>
</dbReference>
<dbReference type="PROSITE" id="PS50206">
    <property type="entry name" value="RHODANESE_3"/>
    <property type="match status" value="2"/>
</dbReference>
<dbReference type="PROSITE" id="PS00380">
    <property type="entry name" value="RHODANESE_1"/>
    <property type="match status" value="1"/>
</dbReference>
<proteinExistence type="predicted"/>
<dbReference type="EMBL" id="JBHTLY010000002">
    <property type="protein sequence ID" value="MFD1201120.1"/>
    <property type="molecule type" value="Genomic_DNA"/>
</dbReference>
<organism evidence="5 6">
    <name type="scientific">Leucobacter albus</name>
    <dbReference type="NCBI Taxonomy" id="272210"/>
    <lineage>
        <taxon>Bacteria</taxon>
        <taxon>Bacillati</taxon>
        <taxon>Actinomycetota</taxon>
        <taxon>Actinomycetes</taxon>
        <taxon>Micrococcales</taxon>
        <taxon>Microbacteriaceae</taxon>
        <taxon>Leucobacter</taxon>
    </lineage>
</organism>
<keyword evidence="1 5" id="KW-0808">Transferase</keyword>
<evidence type="ECO:0000313" key="6">
    <source>
        <dbReference type="Proteomes" id="UP001597181"/>
    </source>
</evidence>
<dbReference type="GO" id="GO:0016740">
    <property type="term" value="F:transferase activity"/>
    <property type="evidence" value="ECO:0007669"/>
    <property type="project" value="UniProtKB-KW"/>
</dbReference>